<dbReference type="AlphaFoldDB" id="A0AAV7LK75"/>
<keyword evidence="3" id="KW-1185">Reference proteome</keyword>
<dbReference type="EMBL" id="JANPWB010000015">
    <property type="protein sequence ID" value="KAJ1091995.1"/>
    <property type="molecule type" value="Genomic_DNA"/>
</dbReference>
<proteinExistence type="predicted"/>
<feature type="region of interest" description="Disordered" evidence="1">
    <location>
        <begin position="1"/>
        <end position="25"/>
    </location>
</feature>
<comment type="caution">
    <text evidence="2">The sequence shown here is derived from an EMBL/GenBank/DDBJ whole genome shotgun (WGS) entry which is preliminary data.</text>
</comment>
<reference evidence="2" key="1">
    <citation type="journal article" date="2022" name="bioRxiv">
        <title>Sequencing and chromosome-scale assembly of the giantPleurodeles waltlgenome.</title>
        <authorList>
            <person name="Brown T."/>
            <person name="Elewa A."/>
            <person name="Iarovenko S."/>
            <person name="Subramanian E."/>
            <person name="Araus A.J."/>
            <person name="Petzold A."/>
            <person name="Susuki M."/>
            <person name="Suzuki K.-i.T."/>
            <person name="Hayashi T."/>
            <person name="Toyoda A."/>
            <person name="Oliveira C."/>
            <person name="Osipova E."/>
            <person name="Leigh N.D."/>
            <person name="Simon A."/>
            <person name="Yun M.H."/>
        </authorList>
    </citation>
    <scope>NUCLEOTIDE SEQUENCE</scope>
    <source>
        <strain evidence="2">20211129_DDA</strain>
        <tissue evidence="2">Liver</tissue>
    </source>
</reference>
<evidence type="ECO:0000313" key="3">
    <source>
        <dbReference type="Proteomes" id="UP001066276"/>
    </source>
</evidence>
<sequence length="102" mass="11206">MSGRAGEPGIVGLTVPDGTRTTPPVLGGTNTAVELESTFPSLQRGTCWGSRHCGAQCPRQHQDYSARAKTGSIFIWGRPSWAELGYLIRAYFKRYELLFDLS</sequence>
<dbReference type="Proteomes" id="UP001066276">
    <property type="component" value="Chromosome 11"/>
</dbReference>
<gene>
    <name evidence="2" type="ORF">NDU88_005109</name>
</gene>
<name>A0AAV7LK75_PLEWA</name>
<organism evidence="2 3">
    <name type="scientific">Pleurodeles waltl</name>
    <name type="common">Iberian ribbed newt</name>
    <dbReference type="NCBI Taxonomy" id="8319"/>
    <lineage>
        <taxon>Eukaryota</taxon>
        <taxon>Metazoa</taxon>
        <taxon>Chordata</taxon>
        <taxon>Craniata</taxon>
        <taxon>Vertebrata</taxon>
        <taxon>Euteleostomi</taxon>
        <taxon>Amphibia</taxon>
        <taxon>Batrachia</taxon>
        <taxon>Caudata</taxon>
        <taxon>Salamandroidea</taxon>
        <taxon>Salamandridae</taxon>
        <taxon>Pleurodelinae</taxon>
        <taxon>Pleurodeles</taxon>
    </lineage>
</organism>
<evidence type="ECO:0000256" key="1">
    <source>
        <dbReference type="SAM" id="MobiDB-lite"/>
    </source>
</evidence>
<evidence type="ECO:0000313" key="2">
    <source>
        <dbReference type="EMBL" id="KAJ1091995.1"/>
    </source>
</evidence>
<protein>
    <submittedName>
        <fullName evidence="2">Uncharacterized protein</fullName>
    </submittedName>
</protein>
<accession>A0AAV7LK75</accession>